<evidence type="ECO:0000256" key="1">
    <source>
        <dbReference type="ARBA" id="ARBA00006914"/>
    </source>
</evidence>
<dbReference type="SMART" id="SM00382">
    <property type="entry name" value="AAA"/>
    <property type="match status" value="2"/>
</dbReference>
<evidence type="ECO:0000256" key="2">
    <source>
        <dbReference type="ARBA" id="ARBA00022741"/>
    </source>
</evidence>
<feature type="domain" description="AAA+ ATPase" evidence="4">
    <location>
        <begin position="472"/>
        <end position="601"/>
    </location>
</feature>
<comment type="similarity">
    <text evidence="1">Belongs to the AAA ATPase family.</text>
</comment>
<dbReference type="InterPro" id="IPR003593">
    <property type="entry name" value="AAA+_ATPase"/>
</dbReference>
<keyword evidence="6" id="KW-1185">Reference proteome</keyword>
<dbReference type="InterPro" id="IPR050221">
    <property type="entry name" value="26S_Proteasome_ATPase"/>
</dbReference>
<dbReference type="RefSeq" id="WP_192030109.1">
    <property type="nucleotide sequence ID" value="NZ_JACYTR010000028.1"/>
</dbReference>
<dbReference type="SUPFAM" id="SSF52540">
    <property type="entry name" value="P-loop containing nucleoside triphosphate hydrolases"/>
    <property type="match status" value="2"/>
</dbReference>
<evidence type="ECO:0000313" key="6">
    <source>
        <dbReference type="Proteomes" id="UP000613768"/>
    </source>
</evidence>
<evidence type="ECO:0000259" key="4">
    <source>
        <dbReference type="SMART" id="SM00382"/>
    </source>
</evidence>
<evidence type="ECO:0000313" key="5">
    <source>
        <dbReference type="EMBL" id="MBD8526687.1"/>
    </source>
</evidence>
<dbReference type="Gene3D" id="3.40.50.300">
    <property type="entry name" value="P-loop containing nucleotide triphosphate hydrolases"/>
    <property type="match status" value="2"/>
</dbReference>
<organism evidence="5 6">
    <name type="scientific">Pseudomarimonas arenosa</name>
    <dbReference type="NCBI Taxonomy" id="2774145"/>
    <lineage>
        <taxon>Bacteria</taxon>
        <taxon>Pseudomonadati</taxon>
        <taxon>Pseudomonadota</taxon>
        <taxon>Gammaproteobacteria</taxon>
        <taxon>Lysobacterales</taxon>
        <taxon>Lysobacteraceae</taxon>
        <taxon>Pseudomarimonas</taxon>
    </lineage>
</organism>
<proteinExistence type="inferred from homology"/>
<dbReference type="InterPro" id="IPR027417">
    <property type="entry name" value="P-loop_NTPase"/>
</dbReference>
<dbReference type="EMBL" id="JACYTR010000028">
    <property type="protein sequence ID" value="MBD8526687.1"/>
    <property type="molecule type" value="Genomic_DNA"/>
</dbReference>
<dbReference type="GO" id="GO:0016887">
    <property type="term" value="F:ATP hydrolysis activity"/>
    <property type="evidence" value="ECO:0007669"/>
    <property type="project" value="InterPro"/>
</dbReference>
<dbReference type="InterPro" id="IPR003959">
    <property type="entry name" value="ATPase_AAA_core"/>
</dbReference>
<evidence type="ECO:0000256" key="3">
    <source>
        <dbReference type="ARBA" id="ARBA00022840"/>
    </source>
</evidence>
<keyword evidence="3" id="KW-0067">ATP-binding</keyword>
<name>A0AAW3ZQ04_9GAMM</name>
<dbReference type="Pfam" id="PF00004">
    <property type="entry name" value="AAA"/>
    <property type="match status" value="2"/>
</dbReference>
<gene>
    <name evidence="5" type="ORF">IFO71_13165</name>
</gene>
<sequence>MNDTQLRRVLRRLRRLWALRLLNKLFNDASGDKDRFGRLRPFAAELLRGATDAILAARIAAALARAERGAGELDPAHLPPVRALATAFGLALDEARVLAFAAIVQGDDLLVELGGVEFRYRPHSPAAVANFASDALAVERRRVQRTLLKRSVLSRSGLLRVDYGRYNTAAPERFELVEGLVDYLALRRVDLDGVLSRYFRQMEAARLGIEDYPHLGTQVERLRDYLAASARCRASGANVLLFGPPGTGKSELALAVAAAAGLCAYSVRTADDDGDPIEGYERLRAFELAQRALRDRRDALLVFDEVEDVFRSAERSSVGRSVSFKGWLNERLERNPVPTLWICNEVEALEASQRRRFDLVLEVPVPGRSTRRRLIDRYLGAFHIDEGESSAWAEHSGLTPALLARAARVIDRVAPTSPEAATRVARASIEEVLRLEHGAPLPSPRLNTPFNREYLNPDANLDQVVDFVRQSGSGRLCLYGPPGTGKSAFAVHLAEQIDRPVLRKRASDLQSPYIGVTERNIAAAFDEARREQSVLILDEADSFLFQRSAGQRSWEISQVNELLTQLEAFEGVFVASSNLFELIDPAALRRFDFKLRFDYLRPSQRRALFREQIQRWQLRRELDDVSWESRLDRLDLLTPGDFAALARRLRAMGEQASDANLMELLVAEVKMKPEGRRRSMGFT</sequence>
<comment type="caution">
    <text evidence="5">The sequence shown here is derived from an EMBL/GenBank/DDBJ whole genome shotgun (WGS) entry which is preliminary data.</text>
</comment>
<dbReference type="Proteomes" id="UP000613768">
    <property type="component" value="Unassembled WGS sequence"/>
</dbReference>
<accession>A0AAW3ZQ04</accession>
<dbReference type="GO" id="GO:0005524">
    <property type="term" value="F:ATP binding"/>
    <property type="evidence" value="ECO:0007669"/>
    <property type="project" value="UniProtKB-KW"/>
</dbReference>
<reference evidence="5 6" key="1">
    <citation type="submission" date="2020-09" db="EMBL/GenBank/DDBJ databases">
        <title>Pseudoxanthomonas sp. CAU 1598 isolated from sand of Yaerae Beach.</title>
        <authorList>
            <person name="Kim W."/>
        </authorList>
    </citation>
    <scope>NUCLEOTIDE SEQUENCE [LARGE SCALE GENOMIC DNA]</scope>
    <source>
        <strain evidence="5 6">CAU 1598</strain>
    </source>
</reference>
<keyword evidence="2" id="KW-0547">Nucleotide-binding</keyword>
<dbReference type="AlphaFoldDB" id="A0AAW3ZQ04"/>
<protein>
    <submittedName>
        <fullName evidence="5">AAA family ATPase</fullName>
    </submittedName>
</protein>
<dbReference type="PANTHER" id="PTHR23073">
    <property type="entry name" value="26S PROTEASOME REGULATORY SUBUNIT"/>
    <property type="match status" value="1"/>
</dbReference>
<feature type="domain" description="AAA+ ATPase" evidence="4">
    <location>
        <begin position="235"/>
        <end position="367"/>
    </location>
</feature>
<dbReference type="CDD" id="cd19481">
    <property type="entry name" value="RecA-like_protease"/>
    <property type="match status" value="1"/>
</dbReference>